<comment type="caution">
    <text evidence="1">The sequence shown here is derived from an EMBL/GenBank/DDBJ whole genome shotgun (WGS) entry which is preliminary data.</text>
</comment>
<evidence type="ECO:0000313" key="1">
    <source>
        <dbReference type="EMBL" id="KAI8437849.1"/>
    </source>
</evidence>
<organism evidence="1 2">
    <name type="scientific">Choristoneura fumiferana</name>
    <name type="common">Spruce budworm moth</name>
    <name type="synonym">Archips fumiferana</name>
    <dbReference type="NCBI Taxonomy" id="7141"/>
    <lineage>
        <taxon>Eukaryota</taxon>
        <taxon>Metazoa</taxon>
        <taxon>Ecdysozoa</taxon>
        <taxon>Arthropoda</taxon>
        <taxon>Hexapoda</taxon>
        <taxon>Insecta</taxon>
        <taxon>Pterygota</taxon>
        <taxon>Neoptera</taxon>
        <taxon>Endopterygota</taxon>
        <taxon>Lepidoptera</taxon>
        <taxon>Glossata</taxon>
        <taxon>Ditrysia</taxon>
        <taxon>Tortricoidea</taxon>
        <taxon>Tortricidae</taxon>
        <taxon>Tortricinae</taxon>
        <taxon>Choristoneura</taxon>
    </lineage>
</organism>
<sequence length="267" mass="31238">MYFCCHFRNMYSIFVLICGLSSSSRGVKLNVHGEMSIGSNAAGLLGKMLQVYDGDNHQNQQSKDGIRNNPSEMAEDKSKEGEKGKRSHRYPWYTWYQWYDEYKKHKHGSGHKHHKKHHHHHYDLDYYYSSYEDDYKKHIIIPSDNGYKKHIVIPKDRDEGKKKHIVIPKNGDDSNEEHGIFSGLGSMIWGKQNKRIQKPYGSQEDEQHNGSRDGKRWKPPQYGSGENTKGYDQGYGGMEDTPSAHGFLRQLWNMYKTFREKESNLFI</sequence>
<name>A0ACC0KMZ8_CHOFU</name>
<gene>
    <name evidence="1" type="ORF">MSG28_012067</name>
</gene>
<keyword evidence="2" id="KW-1185">Reference proteome</keyword>
<proteinExistence type="predicted"/>
<protein>
    <submittedName>
        <fullName evidence="1">Uncharacterized protein</fullName>
    </submittedName>
</protein>
<dbReference type="Proteomes" id="UP001064048">
    <property type="component" value="Chromosome 20"/>
</dbReference>
<reference evidence="1 2" key="1">
    <citation type="journal article" date="2022" name="Genome Biol. Evol.">
        <title>The Spruce Budworm Genome: Reconstructing the Evolutionary History of Antifreeze Proteins.</title>
        <authorList>
            <person name="Beliveau C."/>
            <person name="Gagne P."/>
            <person name="Picq S."/>
            <person name="Vernygora O."/>
            <person name="Keeling C.I."/>
            <person name="Pinkney K."/>
            <person name="Doucet D."/>
            <person name="Wen F."/>
            <person name="Johnston J.S."/>
            <person name="Maaroufi H."/>
            <person name="Boyle B."/>
            <person name="Laroche J."/>
            <person name="Dewar K."/>
            <person name="Juretic N."/>
            <person name="Blackburn G."/>
            <person name="Nisole A."/>
            <person name="Brunet B."/>
            <person name="Brandao M."/>
            <person name="Lumley L."/>
            <person name="Duan J."/>
            <person name="Quan G."/>
            <person name="Lucarotti C.J."/>
            <person name="Roe A.D."/>
            <person name="Sperling F.A.H."/>
            <person name="Levesque R.C."/>
            <person name="Cusson M."/>
        </authorList>
    </citation>
    <scope>NUCLEOTIDE SEQUENCE [LARGE SCALE GENOMIC DNA]</scope>
    <source>
        <strain evidence="1">Glfc:IPQL:Cfum</strain>
    </source>
</reference>
<accession>A0ACC0KMZ8</accession>
<evidence type="ECO:0000313" key="2">
    <source>
        <dbReference type="Proteomes" id="UP001064048"/>
    </source>
</evidence>
<dbReference type="EMBL" id="CM046120">
    <property type="protein sequence ID" value="KAI8437849.1"/>
    <property type="molecule type" value="Genomic_DNA"/>
</dbReference>